<organism evidence="1 2">
    <name type="scientific">Deinococcus ruber</name>
    <dbReference type="NCBI Taxonomy" id="1848197"/>
    <lineage>
        <taxon>Bacteria</taxon>
        <taxon>Thermotogati</taxon>
        <taxon>Deinococcota</taxon>
        <taxon>Deinococci</taxon>
        <taxon>Deinococcales</taxon>
        <taxon>Deinococcaceae</taxon>
        <taxon>Deinococcus</taxon>
    </lineage>
</organism>
<sequence length="130" mass="13808">MTQPLTPEQLTTVLEMDFRAADLGDTDVQFAARLAYVAAAAVARADLTPPATNAQIEAGARYLLIGAEIRQLTRLAERQKSESGAEIQRDLATRLASLRLDLQTALVASGQAPARAGRQGSVSVDVVSVF</sequence>
<accession>A0A918CM71</accession>
<name>A0A918CM71_9DEIO</name>
<gene>
    <name evidence="1" type="ORF">GCM10008957_47690</name>
</gene>
<reference evidence="1" key="1">
    <citation type="journal article" date="2014" name="Int. J. Syst. Evol. Microbiol.">
        <title>Complete genome sequence of Corynebacterium casei LMG S-19264T (=DSM 44701T), isolated from a smear-ripened cheese.</title>
        <authorList>
            <consortium name="US DOE Joint Genome Institute (JGI-PGF)"/>
            <person name="Walter F."/>
            <person name="Albersmeier A."/>
            <person name="Kalinowski J."/>
            <person name="Ruckert C."/>
        </authorList>
    </citation>
    <scope>NUCLEOTIDE SEQUENCE</scope>
    <source>
        <strain evidence="1">JCM 31311</strain>
    </source>
</reference>
<reference evidence="1" key="2">
    <citation type="submission" date="2020-09" db="EMBL/GenBank/DDBJ databases">
        <authorList>
            <person name="Sun Q."/>
            <person name="Ohkuma M."/>
        </authorList>
    </citation>
    <scope>NUCLEOTIDE SEQUENCE</scope>
    <source>
        <strain evidence="1">JCM 31311</strain>
    </source>
</reference>
<dbReference type="RefSeq" id="WP_189093024.1">
    <property type="nucleotide sequence ID" value="NZ_BMQL01000052.1"/>
</dbReference>
<dbReference type="Proteomes" id="UP000603865">
    <property type="component" value="Unassembled WGS sequence"/>
</dbReference>
<comment type="caution">
    <text evidence="1">The sequence shown here is derived from an EMBL/GenBank/DDBJ whole genome shotgun (WGS) entry which is preliminary data.</text>
</comment>
<dbReference type="AlphaFoldDB" id="A0A918CM71"/>
<protein>
    <submittedName>
        <fullName evidence="1">Uncharacterized protein</fullName>
    </submittedName>
</protein>
<evidence type="ECO:0000313" key="1">
    <source>
        <dbReference type="EMBL" id="GGR31440.1"/>
    </source>
</evidence>
<dbReference type="EMBL" id="BMQL01000052">
    <property type="protein sequence ID" value="GGR31440.1"/>
    <property type="molecule type" value="Genomic_DNA"/>
</dbReference>
<evidence type="ECO:0000313" key="2">
    <source>
        <dbReference type="Proteomes" id="UP000603865"/>
    </source>
</evidence>
<proteinExistence type="predicted"/>
<keyword evidence="2" id="KW-1185">Reference proteome</keyword>